<evidence type="ECO:0000313" key="1">
    <source>
        <dbReference type="EMBL" id="KAH7967399.1"/>
    </source>
</evidence>
<evidence type="ECO:0000313" key="2">
    <source>
        <dbReference type="Proteomes" id="UP000821865"/>
    </source>
</evidence>
<protein>
    <submittedName>
        <fullName evidence="1">Uncharacterized protein</fullName>
    </submittedName>
</protein>
<dbReference type="EMBL" id="CM023471">
    <property type="protein sequence ID" value="KAH7967399.1"/>
    <property type="molecule type" value="Genomic_DNA"/>
</dbReference>
<gene>
    <name evidence="1" type="ORF">HPB49_024484</name>
</gene>
<dbReference type="Proteomes" id="UP000821865">
    <property type="component" value="Chromosome 2"/>
</dbReference>
<sequence length="172" mass="19682">MGRRVRVSGLFYELHTRAIDELFYRRTVDFHQISNTSFIYSVPFDAGARYAATDNSPVYVTGNRAVFLGTKKKAPAAVVRLQIKHSVFEEKFLNISTKALDCFLLDNNCFVIVSSNRSQVGKFFGEIDDTLFLSMVKYNVYKRVRIYNYQAICKDNNTPSGPANFRTSMSRD</sequence>
<reference evidence="1" key="1">
    <citation type="submission" date="2020-05" db="EMBL/GenBank/DDBJ databases">
        <title>Large-scale comparative analyses of tick genomes elucidate their genetic diversity and vector capacities.</title>
        <authorList>
            <person name="Jia N."/>
            <person name="Wang J."/>
            <person name="Shi W."/>
            <person name="Du L."/>
            <person name="Sun Y."/>
            <person name="Zhan W."/>
            <person name="Jiang J."/>
            <person name="Wang Q."/>
            <person name="Zhang B."/>
            <person name="Ji P."/>
            <person name="Sakyi L.B."/>
            <person name="Cui X."/>
            <person name="Yuan T."/>
            <person name="Jiang B."/>
            <person name="Yang W."/>
            <person name="Lam T.T.-Y."/>
            <person name="Chang Q."/>
            <person name="Ding S."/>
            <person name="Wang X."/>
            <person name="Zhu J."/>
            <person name="Ruan X."/>
            <person name="Zhao L."/>
            <person name="Wei J."/>
            <person name="Que T."/>
            <person name="Du C."/>
            <person name="Cheng J."/>
            <person name="Dai P."/>
            <person name="Han X."/>
            <person name="Huang E."/>
            <person name="Gao Y."/>
            <person name="Liu J."/>
            <person name="Shao H."/>
            <person name="Ye R."/>
            <person name="Li L."/>
            <person name="Wei W."/>
            <person name="Wang X."/>
            <person name="Wang C."/>
            <person name="Yang T."/>
            <person name="Huo Q."/>
            <person name="Li W."/>
            <person name="Guo W."/>
            <person name="Chen H."/>
            <person name="Zhou L."/>
            <person name="Ni X."/>
            <person name="Tian J."/>
            <person name="Zhou Y."/>
            <person name="Sheng Y."/>
            <person name="Liu T."/>
            <person name="Pan Y."/>
            <person name="Xia L."/>
            <person name="Li J."/>
            <person name="Zhao F."/>
            <person name="Cao W."/>
        </authorList>
    </citation>
    <scope>NUCLEOTIDE SEQUENCE</scope>
    <source>
        <strain evidence="1">Dsil-2018</strain>
    </source>
</reference>
<organism evidence="1 2">
    <name type="scientific">Dermacentor silvarum</name>
    <name type="common">Tick</name>
    <dbReference type="NCBI Taxonomy" id="543639"/>
    <lineage>
        <taxon>Eukaryota</taxon>
        <taxon>Metazoa</taxon>
        <taxon>Ecdysozoa</taxon>
        <taxon>Arthropoda</taxon>
        <taxon>Chelicerata</taxon>
        <taxon>Arachnida</taxon>
        <taxon>Acari</taxon>
        <taxon>Parasitiformes</taxon>
        <taxon>Ixodida</taxon>
        <taxon>Ixodoidea</taxon>
        <taxon>Ixodidae</taxon>
        <taxon>Rhipicephalinae</taxon>
        <taxon>Dermacentor</taxon>
    </lineage>
</organism>
<name>A0ACB8DGX4_DERSI</name>
<proteinExistence type="predicted"/>
<accession>A0ACB8DGX4</accession>
<keyword evidence="2" id="KW-1185">Reference proteome</keyword>
<comment type="caution">
    <text evidence="1">The sequence shown here is derived from an EMBL/GenBank/DDBJ whole genome shotgun (WGS) entry which is preliminary data.</text>
</comment>